<evidence type="ECO:0000313" key="2">
    <source>
        <dbReference type="EMBL" id="SDI01248.1"/>
    </source>
</evidence>
<reference evidence="2 3" key="1">
    <citation type="submission" date="2016-10" db="EMBL/GenBank/DDBJ databases">
        <authorList>
            <person name="de Groot N.N."/>
        </authorList>
    </citation>
    <scope>NUCLEOTIDE SEQUENCE [LARGE SCALE GENOMIC DNA]</scope>
    <source>
        <strain evidence="2 3">DSM 44892</strain>
    </source>
</reference>
<gene>
    <name evidence="2" type="ORF">SAMN05444695_104302</name>
</gene>
<dbReference type="EMBL" id="FNDN01000004">
    <property type="protein sequence ID" value="SDI01248.1"/>
    <property type="molecule type" value="Genomic_DNA"/>
</dbReference>
<accession>A0A1G8H3N6</accession>
<evidence type="ECO:0000313" key="3">
    <source>
        <dbReference type="Proteomes" id="UP000183263"/>
    </source>
</evidence>
<sequence length="253" mass="28239">MSLNIFRKGKHRMSTHTPAPIAVTPLPEGHDVKGSFWYVRPEHRADYVSLSTADLPHRERKDLRRQLASILYDDALKTWRADTLADYMRRHNVNEYQALKYIGDLSGRVAVGVDTSQQLHERFDVGGSEWPSDAEPRVEHLWRLQRSKWLADSRAKASDYAASNRCPMCHDVAPAHLPALRVTRRTPAPGVPPVNICGVCEAAIAHVHSERATNAVVVDGKSRRDLATEYLDAHNTKGTPSVPAGSLAVHAHR</sequence>
<dbReference type="AlphaFoldDB" id="A0A1G8H3N6"/>
<keyword evidence="3" id="KW-1185">Reference proteome</keyword>
<proteinExistence type="predicted"/>
<organism evidence="2 3">
    <name type="scientific">Rhodococcus triatomae</name>
    <dbReference type="NCBI Taxonomy" id="300028"/>
    <lineage>
        <taxon>Bacteria</taxon>
        <taxon>Bacillati</taxon>
        <taxon>Actinomycetota</taxon>
        <taxon>Actinomycetes</taxon>
        <taxon>Mycobacteriales</taxon>
        <taxon>Nocardiaceae</taxon>
        <taxon>Rhodococcus</taxon>
    </lineage>
</organism>
<evidence type="ECO:0000256" key="1">
    <source>
        <dbReference type="SAM" id="MobiDB-lite"/>
    </source>
</evidence>
<name>A0A1G8H3N6_9NOCA</name>
<feature type="region of interest" description="Disordered" evidence="1">
    <location>
        <begin position="234"/>
        <end position="253"/>
    </location>
</feature>
<protein>
    <submittedName>
        <fullName evidence="2">Uncharacterized protein</fullName>
    </submittedName>
</protein>
<dbReference type="Proteomes" id="UP000183263">
    <property type="component" value="Unassembled WGS sequence"/>
</dbReference>